<evidence type="ECO:0000256" key="2">
    <source>
        <dbReference type="ARBA" id="ARBA00022448"/>
    </source>
</evidence>
<sequence>MYEHRAVRACPARCYPTRRAPTLCVPKRSVARAPPWWSVTGAAPLCGGLHRPRATRQPLYRRRTLWRSVAARGSPRQSHVHAAAKGTSRVGVVTGRDLTQICRERYSRYLPSLLCVACRTSNHCVRCGGVFGSAVALQMLFGVSPMTGVLCSTVGTLAMHALRSPGRRPLQGTSAAHIAFVGFCFVVRLAPAHPVWVGALRGLARSLSCCEMQACCGLPPAPSTRR</sequence>
<dbReference type="Pfam" id="PF01566">
    <property type="entry name" value="Nramp"/>
    <property type="match status" value="1"/>
</dbReference>
<gene>
    <name evidence="7" type="ORF">AWB80_07405</name>
</gene>
<dbReference type="InterPro" id="IPR001046">
    <property type="entry name" value="NRAMP_fam"/>
</dbReference>
<dbReference type="PANTHER" id="PTHR11706">
    <property type="entry name" value="SOLUTE CARRIER PROTEIN FAMILY 11 MEMBER"/>
    <property type="match status" value="1"/>
</dbReference>
<dbReference type="AlphaFoldDB" id="A0A158DT29"/>
<comment type="caution">
    <text evidence="7">The sequence shown here is derived from an EMBL/GenBank/DDBJ whole genome shotgun (WGS) entry which is preliminary data.</text>
</comment>
<dbReference type="STRING" id="1777141.AWB80_07405"/>
<keyword evidence="4" id="KW-0769">Symport</keyword>
<proteinExistence type="predicted"/>
<dbReference type="Proteomes" id="UP000054911">
    <property type="component" value="Unassembled WGS sequence"/>
</dbReference>
<dbReference type="GO" id="GO:0015293">
    <property type="term" value="F:symporter activity"/>
    <property type="evidence" value="ECO:0007669"/>
    <property type="project" value="UniProtKB-KW"/>
</dbReference>
<dbReference type="GO" id="GO:0005384">
    <property type="term" value="F:manganese ion transmembrane transporter activity"/>
    <property type="evidence" value="ECO:0007669"/>
    <property type="project" value="TreeGrafter"/>
</dbReference>
<name>A0A158DT29_9BURK</name>
<keyword evidence="2" id="KW-0813">Transport</keyword>
<dbReference type="RefSeq" id="WP_087131903.1">
    <property type="nucleotide sequence ID" value="NZ_FCOE02000047.1"/>
</dbReference>
<protein>
    <submittedName>
        <fullName evidence="7">Manganese/iron transporter</fullName>
    </submittedName>
</protein>
<reference evidence="7" key="1">
    <citation type="submission" date="2016-01" db="EMBL/GenBank/DDBJ databases">
        <authorList>
            <person name="Peeters C."/>
        </authorList>
    </citation>
    <scope>NUCLEOTIDE SEQUENCE [LARGE SCALE GENOMIC DNA]</scope>
    <source>
        <strain evidence="7">LMG 29323</strain>
    </source>
</reference>
<dbReference type="GO" id="GO:0005886">
    <property type="term" value="C:plasma membrane"/>
    <property type="evidence" value="ECO:0007669"/>
    <property type="project" value="TreeGrafter"/>
</dbReference>
<keyword evidence="8" id="KW-1185">Reference proteome</keyword>
<keyword evidence="3" id="KW-0812">Transmembrane</keyword>
<evidence type="ECO:0000256" key="3">
    <source>
        <dbReference type="ARBA" id="ARBA00022692"/>
    </source>
</evidence>
<dbReference type="PANTHER" id="PTHR11706:SF33">
    <property type="entry name" value="NATURAL RESISTANCE-ASSOCIATED MACROPHAGE PROTEIN 2"/>
    <property type="match status" value="1"/>
</dbReference>
<evidence type="ECO:0000256" key="1">
    <source>
        <dbReference type="ARBA" id="ARBA00004141"/>
    </source>
</evidence>
<keyword evidence="5" id="KW-1133">Transmembrane helix</keyword>
<comment type="subcellular location">
    <subcellularLocation>
        <location evidence="1">Membrane</location>
        <topology evidence="1">Multi-pass membrane protein</topology>
    </subcellularLocation>
</comment>
<evidence type="ECO:0000256" key="6">
    <source>
        <dbReference type="ARBA" id="ARBA00023136"/>
    </source>
</evidence>
<accession>A0A158DT29</accession>
<evidence type="ECO:0000256" key="5">
    <source>
        <dbReference type="ARBA" id="ARBA00022989"/>
    </source>
</evidence>
<dbReference type="GO" id="GO:0034755">
    <property type="term" value="P:iron ion transmembrane transport"/>
    <property type="evidence" value="ECO:0007669"/>
    <property type="project" value="TreeGrafter"/>
</dbReference>
<evidence type="ECO:0000256" key="4">
    <source>
        <dbReference type="ARBA" id="ARBA00022847"/>
    </source>
</evidence>
<dbReference type="GO" id="GO:0015086">
    <property type="term" value="F:cadmium ion transmembrane transporter activity"/>
    <property type="evidence" value="ECO:0007669"/>
    <property type="project" value="TreeGrafter"/>
</dbReference>
<keyword evidence="6" id="KW-0472">Membrane</keyword>
<evidence type="ECO:0000313" key="8">
    <source>
        <dbReference type="Proteomes" id="UP000054911"/>
    </source>
</evidence>
<evidence type="ECO:0000313" key="7">
    <source>
        <dbReference type="EMBL" id="SAK97745.1"/>
    </source>
</evidence>
<dbReference type="EMBL" id="FCOE02000047">
    <property type="protein sequence ID" value="SAK97745.1"/>
    <property type="molecule type" value="Genomic_DNA"/>
</dbReference>
<organism evidence="7 8">
    <name type="scientific">Caballeronia pedi</name>
    <dbReference type="NCBI Taxonomy" id="1777141"/>
    <lineage>
        <taxon>Bacteria</taxon>
        <taxon>Pseudomonadati</taxon>
        <taxon>Pseudomonadota</taxon>
        <taxon>Betaproteobacteria</taxon>
        <taxon>Burkholderiales</taxon>
        <taxon>Burkholderiaceae</taxon>
        <taxon>Caballeronia</taxon>
    </lineage>
</organism>